<sequence>TFADQPAAEARIPARQIPLKRAPAPNSIERISLDSSGERREALLALPATATPAGQPGKPLPLVLAFPGWKETPESMSRYSGLGRDGAIVVYAEGKKLAWEGAPYADATKPGQDIQFTRDLLDSLSSTYNVDKHRIYAAGMSNGGGFVGKLACELPQEFAGLAAVAGAYYPGEWTGCAPRGEAARDGQVSAFAPGPGVPYLDIHGKKDTTIEYNGGVRHATPYLAAMQYSGALAARSGCFGAPTTTRVTDQVLRVEWPGCRSGVEVTHLAIADAGHAWPGESNAGAGESGVAAKQVLTPHRGAPDNRVSTSVTATREILAFFRQHTR</sequence>
<proteinExistence type="predicted"/>
<evidence type="ECO:0000256" key="6">
    <source>
        <dbReference type="ARBA" id="ARBA00023277"/>
    </source>
</evidence>
<comment type="caution">
    <text evidence="8">The sequence shown here is derived from an EMBL/GenBank/DDBJ whole genome shotgun (WGS) entry which is preliminary data.</text>
</comment>
<dbReference type="Gene3D" id="3.40.50.1820">
    <property type="entry name" value="alpha/beta hydrolase"/>
    <property type="match status" value="1"/>
</dbReference>
<dbReference type="GO" id="GO:0045493">
    <property type="term" value="P:xylan catabolic process"/>
    <property type="evidence" value="ECO:0007669"/>
    <property type="project" value="UniProtKB-KW"/>
</dbReference>
<dbReference type="EMBL" id="PHQP01000155">
    <property type="protein sequence ID" value="RAV32432.1"/>
    <property type="molecule type" value="Genomic_DNA"/>
</dbReference>
<evidence type="ECO:0000256" key="3">
    <source>
        <dbReference type="ARBA" id="ARBA00022651"/>
    </source>
</evidence>
<feature type="non-terminal residue" evidence="8">
    <location>
        <position position="1"/>
    </location>
</feature>
<reference evidence="8 9" key="1">
    <citation type="journal article" date="2018" name="Syst. Appl. Microbiol.">
        <title>Corynebacterium heidelbergense sp. nov., isolated from the preen glands of Egyptian geese (Alopochen aegyptiacus).</title>
        <authorList>
            <person name="Braun M.S."/>
            <person name="Wang E."/>
            <person name="Zimmermann S."/>
            <person name="Wink M."/>
        </authorList>
    </citation>
    <scope>NUCLEOTIDE SEQUENCE [LARGE SCALE GENOMIC DNA]</scope>
    <source>
        <strain evidence="8 9">DSM 104638</strain>
    </source>
</reference>
<evidence type="ECO:0000256" key="5">
    <source>
        <dbReference type="ARBA" id="ARBA00022801"/>
    </source>
</evidence>
<protein>
    <recommendedName>
        <fullName evidence="10">Polyhydroxybutyrate depolymerase</fullName>
    </recommendedName>
</protein>
<evidence type="ECO:0000256" key="2">
    <source>
        <dbReference type="ARBA" id="ARBA00022525"/>
    </source>
</evidence>
<accession>A0A364V712</accession>
<organism evidence="8 9">
    <name type="scientific">Corynebacterium heidelbergense</name>
    <dbReference type="NCBI Taxonomy" id="2055947"/>
    <lineage>
        <taxon>Bacteria</taxon>
        <taxon>Bacillati</taxon>
        <taxon>Actinomycetota</taxon>
        <taxon>Actinomycetes</taxon>
        <taxon>Mycobacteriales</taxon>
        <taxon>Corynebacteriaceae</taxon>
        <taxon>Corynebacterium</taxon>
    </lineage>
</organism>
<dbReference type="SUPFAM" id="SSF53474">
    <property type="entry name" value="alpha/beta-Hydrolases"/>
    <property type="match status" value="1"/>
</dbReference>
<dbReference type="GO" id="GO:0005576">
    <property type="term" value="C:extracellular region"/>
    <property type="evidence" value="ECO:0007669"/>
    <property type="project" value="UniProtKB-SubCell"/>
</dbReference>
<gene>
    <name evidence="8" type="ORF">CWC39_10455</name>
</gene>
<evidence type="ECO:0000313" key="9">
    <source>
        <dbReference type="Proteomes" id="UP000251047"/>
    </source>
</evidence>
<keyword evidence="7" id="KW-0624">Polysaccharide degradation</keyword>
<evidence type="ECO:0000313" key="8">
    <source>
        <dbReference type="EMBL" id="RAV32432.1"/>
    </source>
</evidence>
<keyword evidence="4" id="KW-0732">Signal</keyword>
<dbReference type="RefSeq" id="WP_274520034.1">
    <property type="nucleotide sequence ID" value="NZ_PHQP01000155.1"/>
</dbReference>
<dbReference type="PANTHER" id="PTHR38050:SF2">
    <property type="entry name" value="FERULOYL ESTERASE C-RELATED"/>
    <property type="match status" value="1"/>
</dbReference>
<dbReference type="AlphaFoldDB" id="A0A364V712"/>
<keyword evidence="6" id="KW-0119">Carbohydrate metabolism</keyword>
<evidence type="ECO:0000256" key="7">
    <source>
        <dbReference type="ARBA" id="ARBA00023326"/>
    </source>
</evidence>
<dbReference type="GO" id="GO:0030600">
    <property type="term" value="F:feruloyl esterase activity"/>
    <property type="evidence" value="ECO:0007669"/>
    <property type="project" value="InterPro"/>
</dbReference>
<dbReference type="InterPro" id="IPR043595">
    <property type="entry name" value="FaeB/C/D"/>
</dbReference>
<dbReference type="InterPro" id="IPR029058">
    <property type="entry name" value="AB_hydrolase_fold"/>
</dbReference>
<evidence type="ECO:0000256" key="1">
    <source>
        <dbReference type="ARBA" id="ARBA00004613"/>
    </source>
</evidence>
<comment type="subcellular location">
    <subcellularLocation>
        <location evidence="1">Secreted</location>
    </subcellularLocation>
</comment>
<name>A0A364V712_9CORY</name>
<dbReference type="PANTHER" id="PTHR38050">
    <property type="match status" value="1"/>
</dbReference>
<evidence type="ECO:0000256" key="4">
    <source>
        <dbReference type="ARBA" id="ARBA00022729"/>
    </source>
</evidence>
<keyword evidence="5" id="KW-0378">Hydrolase</keyword>
<keyword evidence="2" id="KW-0964">Secreted</keyword>
<keyword evidence="3" id="KW-0858">Xylan degradation</keyword>
<evidence type="ECO:0008006" key="10">
    <source>
        <dbReference type="Google" id="ProtNLM"/>
    </source>
</evidence>
<dbReference type="Proteomes" id="UP000251047">
    <property type="component" value="Unassembled WGS sequence"/>
</dbReference>